<name>A0ABN0ZZ56_9ACTN</name>
<dbReference type="EMBL" id="BAAABY010000023">
    <property type="protein sequence ID" value="GAA0463594.1"/>
    <property type="molecule type" value="Genomic_DNA"/>
</dbReference>
<organism evidence="2 3">
    <name type="scientific">Streptomyces olivaceiscleroticus</name>
    <dbReference type="NCBI Taxonomy" id="68245"/>
    <lineage>
        <taxon>Bacteria</taxon>
        <taxon>Bacillati</taxon>
        <taxon>Actinomycetota</taxon>
        <taxon>Actinomycetes</taxon>
        <taxon>Kitasatosporales</taxon>
        <taxon>Streptomycetaceae</taxon>
        <taxon>Streptomyces</taxon>
    </lineage>
</organism>
<keyword evidence="3" id="KW-1185">Reference proteome</keyword>
<evidence type="ECO:0000313" key="3">
    <source>
        <dbReference type="Proteomes" id="UP001500909"/>
    </source>
</evidence>
<comment type="caution">
    <text evidence="2">The sequence shown here is derived from an EMBL/GenBank/DDBJ whole genome shotgun (WGS) entry which is preliminary data.</text>
</comment>
<gene>
    <name evidence="2" type="ORF">GCM10010361_29380</name>
</gene>
<protein>
    <submittedName>
        <fullName evidence="2">Uncharacterized protein</fullName>
    </submittedName>
</protein>
<sequence>MADEQVFSAVLGTDWPYAWWASVLIGRSRYATKTWFAHQCAPPAVQRPEAVEQRGRPSRFTGSIALVPVLLPRRIRLRETVGGGIPPIRSRRGPRRLANAFPDGRESTPGLSYCS</sequence>
<dbReference type="Proteomes" id="UP001500909">
    <property type="component" value="Unassembled WGS sequence"/>
</dbReference>
<reference evidence="2 3" key="1">
    <citation type="journal article" date="2019" name="Int. J. Syst. Evol. Microbiol.">
        <title>The Global Catalogue of Microorganisms (GCM) 10K type strain sequencing project: providing services to taxonomists for standard genome sequencing and annotation.</title>
        <authorList>
            <consortium name="The Broad Institute Genomics Platform"/>
            <consortium name="The Broad Institute Genome Sequencing Center for Infectious Disease"/>
            <person name="Wu L."/>
            <person name="Ma J."/>
        </authorList>
    </citation>
    <scope>NUCLEOTIDE SEQUENCE [LARGE SCALE GENOMIC DNA]</scope>
    <source>
        <strain evidence="2 3">JCM 4805</strain>
    </source>
</reference>
<feature type="region of interest" description="Disordered" evidence="1">
    <location>
        <begin position="82"/>
        <end position="115"/>
    </location>
</feature>
<evidence type="ECO:0000313" key="2">
    <source>
        <dbReference type="EMBL" id="GAA0463594.1"/>
    </source>
</evidence>
<proteinExistence type="predicted"/>
<accession>A0ABN0ZZ56</accession>
<evidence type="ECO:0000256" key="1">
    <source>
        <dbReference type="SAM" id="MobiDB-lite"/>
    </source>
</evidence>